<dbReference type="EMBL" id="UINC01146373">
    <property type="protein sequence ID" value="SVD37062.1"/>
    <property type="molecule type" value="Genomic_DNA"/>
</dbReference>
<protein>
    <submittedName>
        <fullName evidence="1">Uncharacterized protein</fullName>
    </submittedName>
</protein>
<name>A0A382US83_9ZZZZ</name>
<dbReference type="AlphaFoldDB" id="A0A382US83"/>
<organism evidence="1">
    <name type="scientific">marine metagenome</name>
    <dbReference type="NCBI Taxonomy" id="408172"/>
    <lineage>
        <taxon>unclassified sequences</taxon>
        <taxon>metagenomes</taxon>
        <taxon>ecological metagenomes</taxon>
    </lineage>
</organism>
<reference evidence="1" key="1">
    <citation type="submission" date="2018-05" db="EMBL/GenBank/DDBJ databases">
        <authorList>
            <person name="Lanie J.A."/>
            <person name="Ng W.-L."/>
            <person name="Kazmierczak K.M."/>
            <person name="Andrzejewski T.M."/>
            <person name="Davidsen T.M."/>
            <person name="Wayne K.J."/>
            <person name="Tettelin H."/>
            <person name="Glass J.I."/>
            <person name="Rusch D."/>
            <person name="Podicherti R."/>
            <person name="Tsui H.-C.T."/>
            <person name="Winkler M.E."/>
        </authorList>
    </citation>
    <scope>NUCLEOTIDE SEQUENCE</scope>
</reference>
<evidence type="ECO:0000313" key="1">
    <source>
        <dbReference type="EMBL" id="SVD37062.1"/>
    </source>
</evidence>
<gene>
    <name evidence="1" type="ORF">METZ01_LOCUS389916</name>
</gene>
<accession>A0A382US83</accession>
<sequence length="39" mass="4386">MPGAWNEFMKAILAQGEKTVEPCWEEHLVDPSNEPGDTK</sequence>
<proteinExistence type="predicted"/>